<accession>A0A4Z1F0C0</accession>
<feature type="region of interest" description="Disordered" evidence="1">
    <location>
        <begin position="33"/>
        <end position="84"/>
    </location>
</feature>
<name>A0A4Z1F0C0_9HELO</name>
<feature type="compositionally biased region" description="Basic and acidic residues" evidence="1">
    <location>
        <begin position="358"/>
        <end position="373"/>
    </location>
</feature>
<feature type="region of interest" description="Disordered" evidence="1">
    <location>
        <begin position="283"/>
        <end position="387"/>
    </location>
</feature>
<feature type="compositionally biased region" description="Polar residues" evidence="1">
    <location>
        <begin position="344"/>
        <end position="357"/>
    </location>
</feature>
<evidence type="ECO:0008006" key="4">
    <source>
        <dbReference type="Google" id="ProtNLM"/>
    </source>
</evidence>
<protein>
    <recommendedName>
        <fullName evidence="4">BTB domain-containing protein</fullName>
    </recommendedName>
</protein>
<feature type="compositionally biased region" description="Basic and acidic residues" evidence="1">
    <location>
        <begin position="318"/>
        <end position="330"/>
    </location>
</feature>
<gene>
    <name evidence="2" type="ORF">BPAE_0456g00020</name>
</gene>
<evidence type="ECO:0000256" key="1">
    <source>
        <dbReference type="SAM" id="MobiDB-lite"/>
    </source>
</evidence>
<dbReference type="AlphaFoldDB" id="A0A4Z1F0C0"/>
<proteinExistence type="predicted"/>
<evidence type="ECO:0000313" key="2">
    <source>
        <dbReference type="EMBL" id="TGO16998.1"/>
    </source>
</evidence>
<comment type="caution">
    <text evidence="2">The sequence shown here is derived from an EMBL/GenBank/DDBJ whole genome shotgun (WGS) entry which is preliminary data.</text>
</comment>
<feature type="compositionally biased region" description="Low complexity" evidence="1">
    <location>
        <begin position="331"/>
        <end position="342"/>
    </location>
</feature>
<dbReference type="Proteomes" id="UP000297910">
    <property type="component" value="Unassembled WGS sequence"/>
</dbReference>
<sequence>MANNDTSDVSYDDKELPSIQNIIDEINNGKHESMIFPKSSVDAPHSRRALSQEQTSDMCESVSSSNEDGNVSVNSSNDVDSAPKQDIENWGTQMAHIEIGSHDKVLIVHAKLLKEKIPFFAKIFNSSRLNFHERYPALDPAGLKLVRIWIYGTSIAEQKRNKCRTTELFSCFAIAYCFGQQNLQDETMKCIVKEIRESRDDSRFTPEHVRLAYETTPGASKLRFFCAGSVAEAMEEDNQFNWDREQVLMLLIAIPELFFDISPEIVFRFWKASTAINNTSYDHHQRTQVDDNIQPVDDKVGGNRTRGNHFPRSSSGSDEYKCNKHARMELDSSADSGSDFSGKTPDSMSVQFTSPDSKSGEESGNNKRVKLSDDTDEVGAVTLERSDPGAMKALFYGGSSAPVIGEL</sequence>
<keyword evidence="3" id="KW-1185">Reference proteome</keyword>
<evidence type="ECO:0000313" key="3">
    <source>
        <dbReference type="Proteomes" id="UP000297910"/>
    </source>
</evidence>
<reference evidence="2 3" key="1">
    <citation type="submission" date="2017-12" db="EMBL/GenBank/DDBJ databases">
        <title>Comparative genomics of Botrytis spp.</title>
        <authorList>
            <person name="Valero-Jimenez C.A."/>
            <person name="Tapia P."/>
            <person name="Veloso J."/>
            <person name="Silva-Moreno E."/>
            <person name="Staats M."/>
            <person name="Valdes J.H."/>
            <person name="Van Kan J.A.L."/>
        </authorList>
    </citation>
    <scope>NUCLEOTIDE SEQUENCE [LARGE SCALE GENOMIC DNA]</scope>
    <source>
        <strain evidence="2 3">Bp0003</strain>
    </source>
</reference>
<feature type="compositionally biased region" description="Polar residues" evidence="1">
    <location>
        <begin position="49"/>
        <end position="58"/>
    </location>
</feature>
<organism evidence="2 3">
    <name type="scientific">Botrytis paeoniae</name>
    <dbReference type="NCBI Taxonomy" id="278948"/>
    <lineage>
        <taxon>Eukaryota</taxon>
        <taxon>Fungi</taxon>
        <taxon>Dikarya</taxon>
        <taxon>Ascomycota</taxon>
        <taxon>Pezizomycotina</taxon>
        <taxon>Leotiomycetes</taxon>
        <taxon>Helotiales</taxon>
        <taxon>Sclerotiniaceae</taxon>
        <taxon>Botrytis</taxon>
    </lineage>
</organism>
<feature type="compositionally biased region" description="Low complexity" evidence="1">
    <location>
        <begin position="61"/>
        <end position="80"/>
    </location>
</feature>
<dbReference type="EMBL" id="PQXI01000454">
    <property type="protein sequence ID" value="TGO16998.1"/>
    <property type="molecule type" value="Genomic_DNA"/>
</dbReference>